<feature type="compositionally biased region" description="Low complexity" evidence="1">
    <location>
        <begin position="344"/>
        <end position="356"/>
    </location>
</feature>
<dbReference type="OrthoDB" id="2162908at2759"/>
<dbReference type="Proteomes" id="UP000193642">
    <property type="component" value="Unassembled WGS sequence"/>
</dbReference>
<name>A0A1Y2D379_9FUNG</name>
<dbReference type="AlphaFoldDB" id="A0A1Y2D379"/>
<accession>A0A1Y2D379</accession>
<evidence type="ECO:0000313" key="3">
    <source>
        <dbReference type="Proteomes" id="UP000193642"/>
    </source>
</evidence>
<sequence length="374" mass="40468">MSNNSLLSPPDTPAVPSEETINAITSGYDDRLREILLESHTKNAAAAVAAAASVSYNGDAEQEEEYIGLNDETEATYERPRVISQSRSMSSPSIRAVKKRMSVPLHSMAGEATKAAAEQDLKSFMSQYSENKKRMSVEPGTMLEQTLTHGVDATVGDDDPNYVKPSIPKTNRNSIQMVRKRASVLQQAIENPSHSLSKVLADKKEAEELELLHNNEYSAPSKTITPRTASQDSISLLRRGSNPANSGSEAVNLPNEELINAVAEEVSFAGRVDPETVSTADFVVSASGIVKTEHASYKPPQFRKISHSASLPHLQPLPKKESLQQSSSLKTFMEGNSPSKRHSSNPSAASSTAAGSNDMIHPTLSLPRPPKKEH</sequence>
<feature type="region of interest" description="Disordered" evidence="1">
    <location>
        <begin position="78"/>
        <end position="99"/>
    </location>
</feature>
<feature type="compositionally biased region" description="Low complexity" evidence="1">
    <location>
        <begin position="84"/>
        <end position="93"/>
    </location>
</feature>
<comment type="caution">
    <text evidence="2">The sequence shown here is derived from an EMBL/GenBank/DDBJ whole genome shotgun (WGS) entry which is preliminary data.</text>
</comment>
<keyword evidence="3" id="KW-1185">Reference proteome</keyword>
<feature type="region of interest" description="Disordered" evidence="1">
    <location>
        <begin position="309"/>
        <end position="374"/>
    </location>
</feature>
<proteinExistence type="predicted"/>
<evidence type="ECO:0000256" key="1">
    <source>
        <dbReference type="SAM" id="MobiDB-lite"/>
    </source>
</evidence>
<gene>
    <name evidence="2" type="ORF">BCR33DRAFT_184069</name>
</gene>
<reference evidence="2 3" key="1">
    <citation type="submission" date="2016-07" db="EMBL/GenBank/DDBJ databases">
        <title>Pervasive Adenine N6-methylation of Active Genes in Fungi.</title>
        <authorList>
            <consortium name="DOE Joint Genome Institute"/>
            <person name="Mondo S.J."/>
            <person name="Dannebaum R.O."/>
            <person name="Kuo R.C."/>
            <person name="Labutti K."/>
            <person name="Haridas S."/>
            <person name="Kuo A."/>
            <person name="Salamov A."/>
            <person name="Ahrendt S.R."/>
            <person name="Lipzen A."/>
            <person name="Sullivan W."/>
            <person name="Andreopoulos W.B."/>
            <person name="Clum A."/>
            <person name="Lindquist E."/>
            <person name="Daum C."/>
            <person name="Ramamoorthy G.K."/>
            <person name="Gryganskyi A."/>
            <person name="Culley D."/>
            <person name="Magnuson J.K."/>
            <person name="James T.Y."/>
            <person name="O'Malley M.A."/>
            <person name="Stajich J.E."/>
            <person name="Spatafora J.W."/>
            <person name="Visel A."/>
            <person name="Grigoriev I.V."/>
        </authorList>
    </citation>
    <scope>NUCLEOTIDE SEQUENCE [LARGE SCALE GENOMIC DNA]</scope>
    <source>
        <strain evidence="2 3">JEL800</strain>
    </source>
</reference>
<protein>
    <submittedName>
        <fullName evidence="2">Uncharacterized protein</fullName>
    </submittedName>
</protein>
<organism evidence="2 3">
    <name type="scientific">Rhizoclosmatium globosum</name>
    <dbReference type="NCBI Taxonomy" id="329046"/>
    <lineage>
        <taxon>Eukaryota</taxon>
        <taxon>Fungi</taxon>
        <taxon>Fungi incertae sedis</taxon>
        <taxon>Chytridiomycota</taxon>
        <taxon>Chytridiomycota incertae sedis</taxon>
        <taxon>Chytridiomycetes</taxon>
        <taxon>Chytridiales</taxon>
        <taxon>Chytriomycetaceae</taxon>
        <taxon>Rhizoclosmatium</taxon>
    </lineage>
</organism>
<evidence type="ECO:0000313" key="2">
    <source>
        <dbReference type="EMBL" id="ORY53005.1"/>
    </source>
</evidence>
<dbReference type="EMBL" id="MCGO01000002">
    <property type="protein sequence ID" value="ORY53005.1"/>
    <property type="molecule type" value="Genomic_DNA"/>
</dbReference>